<name>A0A0D1Y8C6_ANEMI</name>
<dbReference type="AlphaFoldDB" id="A0A0D1Y8C6"/>
<feature type="chain" id="PRO_5010414828" evidence="2">
    <location>
        <begin position="23"/>
        <end position="272"/>
    </location>
</feature>
<organism evidence="3 5">
    <name type="scientific">Aneurinibacillus migulanus</name>
    <name type="common">Bacillus migulanus</name>
    <dbReference type="NCBI Taxonomy" id="47500"/>
    <lineage>
        <taxon>Bacteria</taxon>
        <taxon>Bacillati</taxon>
        <taxon>Bacillota</taxon>
        <taxon>Bacilli</taxon>
        <taxon>Bacillales</taxon>
        <taxon>Paenibacillaceae</taxon>
        <taxon>Aneurinibacillus group</taxon>
        <taxon>Aneurinibacillus</taxon>
    </lineage>
</organism>
<dbReference type="Proteomes" id="UP000037269">
    <property type="component" value="Unassembled WGS sequence"/>
</dbReference>
<dbReference type="Proteomes" id="UP000182836">
    <property type="component" value="Unassembled WGS sequence"/>
</dbReference>
<keyword evidence="2" id="KW-0732">Signal</keyword>
<reference evidence="4 6" key="2">
    <citation type="submission" date="2016-10" db="EMBL/GenBank/DDBJ databases">
        <authorList>
            <person name="de Groot N.N."/>
        </authorList>
    </citation>
    <scope>NUCLEOTIDE SEQUENCE [LARGE SCALE GENOMIC DNA]</scope>
    <source>
        <strain evidence="4 6">DSM 2895</strain>
    </source>
</reference>
<reference evidence="3 5" key="1">
    <citation type="submission" date="2015-07" db="EMBL/GenBank/DDBJ databases">
        <title>Fjat-14205 dsm 2895.</title>
        <authorList>
            <person name="Liu B."/>
            <person name="Wang J."/>
            <person name="Zhu Y."/>
            <person name="Liu G."/>
            <person name="Chen Q."/>
            <person name="Chen Z."/>
            <person name="Lan J."/>
            <person name="Che J."/>
            <person name="Ge C."/>
            <person name="Shi H."/>
            <person name="Pan Z."/>
            <person name="Liu X."/>
        </authorList>
    </citation>
    <scope>NUCLEOTIDE SEQUENCE [LARGE SCALE GENOMIC DNA]</scope>
    <source>
        <strain evidence="3 5">DSM 2895</strain>
    </source>
</reference>
<gene>
    <name evidence="3" type="ORF">AF333_01370</name>
    <name evidence="4" type="ORF">SAMN04487909_15057</name>
</gene>
<sequence length="272" mass="30214">MKKLLALSLSTTVLLLPQVSFAQEPTNQPTEQQIEQMLNSKENKVLFKATEIKDEKEILEKAKKLSKEEIRENNISVTSDNIDEEVKLLDVYQLEQKLESVQTPDGATIETYAVNTVSNIGITADPNGTPSSTTEPDENSSSSVSANMTYYYYVYKDGTTIWIKGNYFQTKFTKLDNQITGIASLKLGLFEGGNTYGGGRIAPDRKYEEAKANAVFGQDYKIYASNYGRFHYINTSDGVSGTSGYFRAEFKRGIGTNSWTGGITKGSGYIPW</sequence>
<evidence type="ECO:0000256" key="1">
    <source>
        <dbReference type="SAM" id="MobiDB-lite"/>
    </source>
</evidence>
<dbReference type="OrthoDB" id="9856556at2"/>
<accession>A0A0D1Y8C6</accession>
<evidence type="ECO:0000256" key="2">
    <source>
        <dbReference type="SAM" id="SignalP"/>
    </source>
</evidence>
<dbReference type="EMBL" id="LGUG01000002">
    <property type="protein sequence ID" value="KON99395.1"/>
    <property type="molecule type" value="Genomic_DNA"/>
</dbReference>
<evidence type="ECO:0000313" key="5">
    <source>
        <dbReference type="Proteomes" id="UP000037269"/>
    </source>
</evidence>
<evidence type="ECO:0000313" key="6">
    <source>
        <dbReference type="Proteomes" id="UP000182836"/>
    </source>
</evidence>
<dbReference type="EMBL" id="FNED01000050">
    <property type="protein sequence ID" value="SDK35950.1"/>
    <property type="molecule type" value="Genomic_DNA"/>
</dbReference>
<dbReference type="PATRIC" id="fig|47500.8.peg.296"/>
<keyword evidence="5" id="KW-1185">Reference proteome</keyword>
<evidence type="ECO:0000313" key="3">
    <source>
        <dbReference type="EMBL" id="KON99395.1"/>
    </source>
</evidence>
<proteinExistence type="predicted"/>
<protein>
    <submittedName>
        <fullName evidence="3">Uncharacterized protein</fullName>
    </submittedName>
</protein>
<evidence type="ECO:0000313" key="4">
    <source>
        <dbReference type="EMBL" id="SDK35950.1"/>
    </source>
</evidence>
<dbReference type="GeneID" id="42303865"/>
<dbReference type="RefSeq" id="WP_043066329.1">
    <property type="nucleotide sequence ID" value="NZ_BJOA01000264.1"/>
</dbReference>
<feature type="signal peptide" evidence="2">
    <location>
        <begin position="1"/>
        <end position="22"/>
    </location>
</feature>
<feature type="region of interest" description="Disordered" evidence="1">
    <location>
        <begin position="121"/>
        <end position="143"/>
    </location>
</feature>